<gene>
    <name evidence="2" type="ORF">BV898_00349</name>
</gene>
<comment type="caution">
    <text evidence="2">The sequence shown here is derived from an EMBL/GenBank/DDBJ whole genome shotgun (WGS) entry which is preliminary data.</text>
</comment>
<sequence>MDADKNHGHDLANIGSGSGSNAPTENQPSAGDKDNTTVNAGDGGPGSHGFFAGDGAREDSTEKPEQWKKKVVKGASWAETVEAEGVADPAHRTMSRAKHQAKVALVAALE</sequence>
<reference evidence="3" key="1">
    <citation type="submission" date="2017-01" db="EMBL/GenBank/DDBJ databases">
        <title>Comparative genomics of anhydrobiosis in the tardigrade Hypsibius dujardini.</title>
        <authorList>
            <person name="Yoshida Y."/>
            <person name="Koutsovoulos G."/>
            <person name="Laetsch D."/>
            <person name="Stevens L."/>
            <person name="Kumar S."/>
            <person name="Horikawa D."/>
            <person name="Ishino K."/>
            <person name="Komine S."/>
            <person name="Tomita M."/>
            <person name="Blaxter M."/>
            <person name="Arakawa K."/>
        </authorList>
    </citation>
    <scope>NUCLEOTIDE SEQUENCE [LARGE SCALE GENOMIC DNA]</scope>
    <source>
        <strain evidence="3">Z151</strain>
    </source>
</reference>
<feature type="region of interest" description="Disordered" evidence="1">
    <location>
        <begin position="1"/>
        <end position="74"/>
    </location>
</feature>
<evidence type="ECO:0000256" key="1">
    <source>
        <dbReference type="SAM" id="MobiDB-lite"/>
    </source>
</evidence>
<dbReference type="EMBL" id="MTYJ01000001">
    <property type="protein sequence ID" value="OQV26231.1"/>
    <property type="molecule type" value="Genomic_DNA"/>
</dbReference>
<feature type="compositionally biased region" description="Polar residues" evidence="1">
    <location>
        <begin position="19"/>
        <end position="29"/>
    </location>
</feature>
<feature type="compositionally biased region" description="Basic and acidic residues" evidence="1">
    <location>
        <begin position="1"/>
        <end position="10"/>
    </location>
</feature>
<keyword evidence="3" id="KW-1185">Reference proteome</keyword>
<feature type="compositionally biased region" description="Basic and acidic residues" evidence="1">
    <location>
        <begin position="55"/>
        <end position="68"/>
    </location>
</feature>
<protein>
    <submittedName>
        <fullName evidence="2">Uncharacterized protein</fullName>
    </submittedName>
</protein>
<accession>A0A1W0XFV1</accession>
<dbReference type="AlphaFoldDB" id="A0A1W0XFV1"/>
<dbReference type="Proteomes" id="UP000192578">
    <property type="component" value="Unassembled WGS sequence"/>
</dbReference>
<organism evidence="2 3">
    <name type="scientific">Hypsibius exemplaris</name>
    <name type="common">Freshwater tardigrade</name>
    <dbReference type="NCBI Taxonomy" id="2072580"/>
    <lineage>
        <taxon>Eukaryota</taxon>
        <taxon>Metazoa</taxon>
        <taxon>Ecdysozoa</taxon>
        <taxon>Tardigrada</taxon>
        <taxon>Eutardigrada</taxon>
        <taxon>Parachela</taxon>
        <taxon>Hypsibioidea</taxon>
        <taxon>Hypsibiidae</taxon>
        <taxon>Hypsibius</taxon>
    </lineage>
</organism>
<proteinExistence type="predicted"/>
<evidence type="ECO:0000313" key="3">
    <source>
        <dbReference type="Proteomes" id="UP000192578"/>
    </source>
</evidence>
<evidence type="ECO:0000313" key="2">
    <source>
        <dbReference type="EMBL" id="OQV26231.1"/>
    </source>
</evidence>
<name>A0A1W0XFV1_HYPEX</name>